<proteinExistence type="predicted"/>
<dbReference type="AlphaFoldDB" id="A0AAD5L6A0"/>
<dbReference type="GO" id="GO:0062129">
    <property type="term" value="C:chitin-based extracellular matrix"/>
    <property type="evidence" value="ECO:0007669"/>
    <property type="project" value="TreeGrafter"/>
</dbReference>
<evidence type="ECO:0000313" key="6">
    <source>
        <dbReference type="Proteomes" id="UP000820818"/>
    </source>
</evidence>
<evidence type="ECO:0000256" key="3">
    <source>
        <dbReference type="SAM" id="MobiDB-lite"/>
    </source>
</evidence>
<reference evidence="5 6" key="1">
    <citation type="submission" date="2022-05" db="EMBL/GenBank/DDBJ databases">
        <title>A multi-omics perspective on studying reproductive biology in Daphnia sinensis.</title>
        <authorList>
            <person name="Jia J."/>
        </authorList>
    </citation>
    <scope>NUCLEOTIDE SEQUENCE [LARGE SCALE GENOMIC DNA]</scope>
    <source>
        <strain evidence="5 6">WSL</strain>
    </source>
</reference>
<comment type="caution">
    <text evidence="5">The sequence shown here is derived from an EMBL/GenBank/DDBJ whole genome shotgun (WGS) entry which is preliminary data.</text>
</comment>
<dbReference type="EMBL" id="WJBH02000001">
    <property type="protein sequence ID" value="KAI9566004.1"/>
    <property type="molecule type" value="Genomic_DNA"/>
</dbReference>
<accession>A0AAD5L6A0</accession>
<organism evidence="5 6">
    <name type="scientific">Daphnia sinensis</name>
    <dbReference type="NCBI Taxonomy" id="1820382"/>
    <lineage>
        <taxon>Eukaryota</taxon>
        <taxon>Metazoa</taxon>
        <taxon>Ecdysozoa</taxon>
        <taxon>Arthropoda</taxon>
        <taxon>Crustacea</taxon>
        <taxon>Branchiopoda</taxon>
        <taxon>Diplostraca</taxon>
        <taxon>Cladocera</taxon>
        <taxon>Anomopoda</taxon>
        <taxon>Daphniidae</taxon>
        <taxon>Daphnia</taxon>
        <taxon>Daphnia similis group</taxon>
    </lineage>
</organism>
<keyword evidence="4" id="KW-0732">Signal</keyword>
<protein>
    <recommendedName>
        <fullName evidence="7">Endocuticle structural glycoprotein SgAbd-2</fullName>
    </recommendedName>
</protein>
<feature type="chain" id="PRO_5042053298" description="Endocuticle structural glycoprotein SgAbd-2" evidence="4">
    <location>
        <begin position="16"/>
        <end position="129"/>
    </location>
</feature>
<evidence type="ECO:0000256" key="1">
    <source>
        <dbReference type="ARBA" id="ARBA00022460"/>
    </source>
</evidence>
<evidence type="ECO:0008006" key="7">
    <source>
        <dbReference type="Google" id="ProtNLM"/>
    </source>
</evidence>
<dbReference type="InterPro" id="IPR050468">
    <property type="entry name" value="Cuticle_Struct_Prot"/>
</dbReference>
<evidence type="ECO:0000256" key="4">
    <source>
        <dbReference type="SAM" id="SignalP"/>
    </source>
</evidence>
<gene>
    <name evidence="5" type="ORF">GHT06_009802</name>
</gene>
<dbReference type="InterPro" id="IPR000618">
    <property type="entry name" value="Insect_cuticle"/>
</dbReference>
<feature type="region of interest" description="Disordered" evidence="3">
    <location>
        <begin position="29"/>
        <end position="77"/>
    </location>
</feature>
<evidence type="ECO:0000256" key="2">
    <source>
        <dbReference type="PROSITE-ProRule" id="PRU00497"/>
    </source>
</evidence>
<name>A0AAD5L6A0_9CRUS</name>
<keyword evidence="6" id="KW-1185">Reference proteome</keyword>
<feature type="signal peptide" evidence="4">
    <location>
        <begin position="1"/>
        <end position="15"/>
    </location>
</feature>
<dbReference type="PRINTS" id="PR00947">
    <property type="entry name" value="CUTICLE"/>
</dbReference>
<dbReference type="PROSITE" id="PS51155">
    <property type="entry name" value="CHIT_BIND_RR_2"/>
    <property type="match status" value="1"/>
</dbReference>
<dbReference type="Pfam" id="PF00379">
    <property type="entry name" value="Chitin_bind_4"/>
    <property type="match status" value="1"/>
</dbReference>
<dbReference type="Proteomes" id="UP000820818">
    <property type="component" value="Linkage Group LG1"/>
</dbReference>
<dbReference type="PANTHER" id="PTHR10380:SF173">
    <property type="entry name" value="CUTICULAR PROTEIN 47EF, ISOFORM C-RELATED"/>
    <property type="match status" value="1"/>
</dbReference>
<dbReference type="GO" id="GO:0008010">
    <property type="term" value="F:structural constituent of chitin-based larval cuticle"/>
    <property type="evidence" value="ECO:0007669"/>
    <property type="project" value="TreeGrafter"/>
</dbReference>
<evidence type="ECO:0000313" key="5">
    <source>
        <dbReference type="EMBL" id="KAI9566004.1"/>
    </source>
</evidence>
<dbReference type="PANTHER" id="PTHR10380">
    <property type="entry name" value="CUTICLE PROTEIN"/>
    <property type="match status" value="1"/>
</dbReference>
<sequence length="129" mass="13603">MKFLVLIALVAVAAAAPAKLDEEKKPIEIISSNSEMNADGSYSFDFESADGTKVQESGSQKQVGPKPEDIGTVSKGSYSFTTPDGVVLTVNWVADENGFQATGDHLPTPPPMPEHVVKMLADLKAAGLL</sequence>
<keyword evidence="1 2" id="KW-0193">Cuticle</keyword>